<feature type="transmembrane region" description="Helical" evidence="8">
    <location>
        <begin position="168"/>
        <end position="188"/>
    </location>
</feature>
<feature type="transmembrane region" description="Helical" evidence="8">
    <location>
        <begin position="287"/>
        <end position="310"/>
    </location>
</feature>
<dbReference type="PRINTS" id="PR00171">
    <property type="entry name" value="SUGRTRNSPORT"/>
</dbReference>
<comment type="subcellular location">
    <subcellularLocation>
        <location evidence="1">Membrane</location>
        <topology evidence="1">Multi-pass membrane protein</topology>
    </subcellularLocation>
</comment>
<keyword evidence="11" id="KW-1185">Reference proteome</keyword>
<feature type="transmembrane region" description="Helical" evidence="8">
    <location>
        <begin position="381"/>
        <end position="404"/>
    </location>
</feature>
<evidence type="ECO:0000313" key="10">
    <source>
        <dbReference type="EMBL" id="TGZ81818.1"/>
    </source>
</evidence>
<dbReference type="NCBIfam" id="TIGR00879">
    <property type="entry name" value="SP"/>
    <property type="match status" value="1"/>
</dbReference>
<dbReference type="InterPro" id="IPR005829">
    <property type="entry name" value="Sugar_transporter_CS"/>
</dbReference>
<keyword evidence="4 8" id="KW-0812">Transmembrane</keyword>
<dbReference type="InterPro" id="IPR036259">
    <property type="entry name" value="MFS_trans_sf"/>
</dbReference>
<protein>
    <recommendedName>
        <fullName evidence="9">Major facilitator superfamily (MFS) profile domain-containing protein</fullName>
    </recommendedName>
</protein>
<evidence type="ECO:0000256" key="4">
    <source>
        <dbReference type="ARBA" id="ARBA00022692"/>
    </source>
</evidence>
<evidence type="ECO:0000256" key="8">
    <source>
        <dbReference type="SAM" id="Phobius"/>
    </source>
</evidence>
<feature type="transmembrane region" description="Helical" evidence="8">
    <location>
        <begin position="512"/>
        <end position="535"/>
    </location>
</feature>
<evidence type="ECO:0000259" key="9">
    <source>
        <dbReference type="PROSITE" id="PS50850"/>
    </source>
</evidence>
<feature type="transmembrane region" description="Helical" evidence="8">
    <location>
        <begin position="445"/>
        <end position="467"/>
    </location>
</feature>
<dbReference type="AlphaFoldDB" id="A0A4S2MYH5"/>
<dbReference type="GO" id="GO:0015798">
    <property type="term" value="P:myo-inositol transport"/>
    <property type="evidence" value="ECO:0007669"/>
    <property type="project" value="UniProtKB-ARBA"/>
</dbReference>
<feature type="transmembrane region" description="Helical" evidence="8">
    <location>
        <begin position="200"/>
        <end position="220"/>
    </location>
</feature>
<proteinExistence type="inferred from homology"/>
<evidence type="ECO:0000256" key="6">
    <source>
        <dbReference type="ARBA" id="ARBA00023136"/>
    </source>
</evidence>
<dbReference type="InterPro" id="IPR005828">
    <property type="entry name" value="MFS_sugar_transport-like"/>
</dbReference>
<dbReference type="GO" id="GO:0016020">
    <property type="term" value="C:membrane"/>
    <property type="evidence" value="ECO:0007669"/>
    <property type="project" value="UniProtKB-SubCell"/>
</dbReference>
<sequence length="637" mass="71044">MAIEPTSPPSPRGQGIDEKDVTAGEIERRGSAPNVDINANAEAMIKNPLAHIPVPELMRDVEEFAVETGLEDITPLLKKGALIAREPHEYESVEGITEEEKEHIHNETAHKWRHPRALYITIAVCSIGAAVQGWDQTGSNGANLSFPRDFGIDKGEKKGDPNQERDNWLVGLVNAAPYIGSALLGCWLSDPINHYIGRRGTIFISAIFCLLTPIGGAVSQTWQQLFITRLLMGIGMGLKGACVPIFAAENSPTSIRGALVMTWQLWTAFGIFLGFCANLAVYRVGPIAWRLQIGSAFIPAVPLCLGIFFCPESPRWYIKKGRYKEAYRSLQKLRNSDLQAARDLYFITAQIKIEHAAIGESNYISRFLELFTVPRIRRATLASFTVMIGQQMCGINIVAFYSSTIFKQAGASEKEALIASFGFGLVNFIFAFPALFTIDTFGRRSLLLFTFPQMAWTLLAAGFSFWIPEEKTAHLACIAFFVFLFAAFYSPGEGPVPFTYSAEVFPLSHREIGMGFAVATCLFWAAVLSITFPKILETFDVVGAFCFYAGLNVVAFFMIFLFVPETKQRTLEELDYVFGVPLHQFIAYQTKKALPWWFKRWILWQRDTKLEPLYHFDKGVTGGTPTSLSSEDVSEKK</sequence>
<feature type="transmembrane region" description="Helical" evidence="8">
    <location>
        <begin position="259"/>
        <end position="281"/>
    </location>
</feature>
<dbReference type="PROSITE" id="PS00217">
    <property type="entry name" value="SUGAR_TRANSPORT_2"/>
    <property type="match status" value="1"/>
</dbReference>
<keyword evidence="3 7" id="KW-0813">Transport</keyword>
<evidence type="ECO:0000256" key="5">
    <source>
        <dbReference type="ARBA" id="ARBA00022989"/>
    </source>
</evidence>
<dbReference type="GO" id="GO:0015791">
    <property type="term" value="P:polyol transmembrane transport"/>
    <property type="evidence" value="ECO:0007669"/>
    <property type="project" value="UniProtKB-ARBA"/>
</dbReference>
<dbReference type="InterPro" id="IPR050814">
    <property type="entry name" value="Myo-inositol_Transporter"/>
</dbReference>
<dbReference type="InterPro" id="IPR020846">
    <property type="entry name" value="MFS_dom"/>
</dbReference>
<organism evidence="10 11">
    <name type="scientific">Ascodesmis nigricans</name>
    <dbReference type="NCBI Taxonomy" id="341454"/>
    <lineage>
        <taxon>Eukaryota</taxon>
        <taxon>Fungi</taxon>
        <taxon>Dikarya</taxon>
        <taxon>Ascomycota</taxon>
        <taxon>Pezizomycotina</taxon>
        <taxon>Pezizomycetes</taxon>
        <taxon>Pezizales</taxon>
        <taxon>Ascodesmidaceae</taxon>
        <taxon>Ascodesmis</taxon>
    </lineage>
</organism>
<keyword evidence="6 8" id="KW-0472">Membrane</keyword>
<dbReference type="FunFam" id="1.20.1250.20:FF:000100">
    <property type="entry name" value="MFS sugar transporter, putative"/>
    <property type="match status" value="1"/>
</dbReference>
<evidence type="ECO:0000256" key="7">
    <source>
        <dbReference type="RuleBase" id="RU003346"/>
    </source>
</evidence>
<accession>A0A4S2MYH5</accession>
<evidence type="ECO:0000256" key="1">
    <source>
        <dbReference type="ARBA" id="ARBA00004141"/>
    </source>
</evidence>
<reference evidence="10 11" key="1">
    <citation type="submission" date="2019-04" db="EMBL/GenBank/DDBJ databases">
        <title>Comparative genomics and transcriptomics to analyze fruiting body development in filamentous ascomycetes.</title>
        <authorList>
            <consortium name="DOE Joint Genome Institute"/>
            <person name="Lutkenhaus R."/>
            <person name="Traeger S."/>
            <person name="Breuer J."/>
            <person name="Kuo A."/>
            <person name="Lipzen A."/>
            <person name="Pangilinan J."/>
            <person name="Dilworth D."/>
            <person name="Sandor L."/>
            <person name="Poggeler S."/>
            <person name="Barry K."/>
            <person name="Grigoriev I.V."/>
            <person name="Nowrousian M."/>
        </authorList>
    </citation>
    <scope>NUCLEOTIDE SEQUENCE [LARGE SCALE GENOMIC DNA]</scope>
    <source>
        <strain evidence="10 11">CBS 389.68</strain>
    </source>
</reference>
<dbReference type="PROSITE" id="PS50850">
    <property type="entry name" value="MFS"/>
    <property type="match status" value="1"/>
</dbReference>
<feature type="domain" description="Major facilitator superfamily (MFS) profile" evidence="9">
    <location>
        <begin position="121"/>
        <end position="567"/>
    </location>
</feature>
<dbReference type="STRING" id="341454.A0A4S2MYH5"/>
<comment type="similarity">
    <text evidence="2 7">Belongs to the major facilitator superfamily. Sugar transporter (TC 2.A.1.1) family.</text>
</comment>
<evidence type="ECO:0000313" key="11">
    <source>
        <dbReference type="Proteomes" id="UP000298138"/>
    </source>
</evidence>
<keyword evidence="5 8" id="KW-1133">Transmembrane helix</keyword>
<dbReference type="PANTHER" id="PTHR48020:SF4">
    <property type="entry name" value="SYMPORT, PUTATIVE (AFU_ORTHOLOGUE AFUA_3G11790)-RELATED"/>
    <property type="match status" value="1"/>
</dbReference>
<dbReference type="InParanoid" id="A0A4S2MYH5"/>
<feature type="transmembrane region" description="Helical" evidence="8">
    <location>
        <begin position="416"/>
        <end position="438"/>
    </location>
</feature>
<dbReference type="Gene3D" id="1.20.1250.20">
    <property type="entry name" value="MFS general substrate transporter like domains"/>
    <property type="match status" value="1"/>
</dbReference>
<name>A0A4S2MYH5_9PEZI</name>
<dbReference type="Pfam" id="PF00083">
    <property type="entry name" value="Sugar_tr"/>
    <property type="match status" value="1"/>
</dbReference>
<dbReference type="SUPFAM" id="SSF103473">
    <property type="entry name" value="MFS general substrate transporter"/>
    <property type="match status" value="1"/>
</dbReference>
<feature type="transmembrane region" description="Helical" evidence="8">
    <location>
        <begin position="117"/>
        <end position="134"/>
    </location>
</feature>
<feature type="transmembrane region" description="Helical" evidence="8">
    <location>
        <begin position="473"/>
        <end position="491"/>
    </location>
</feature>
<evidence type="ECO:0000256" key="3">
    <source>
        <dbReference type="ARBA" id="ARBA00022448"/>
    </source>
</evidence>
<evidence type="ECO:0000256" key="2">
    <source>
        <dbReference type="ARBA" id="ARBA00010992"/>
    </source>
</evidence>
<feature type="transmembrane region" description="Helical" evidence="8">
    <location>
        <begin position="226"/>
        <end position="247"/>
    </location>
</feature>
<dbReference type="EMBL" id="ML220117">
    <property type="protein sequence ID" value="TGZ81818.1"/>
    <property type="molecule type" value="Genomic_DNA"/>
</dbReference>
<dbReference type="GO" id="GO:0022857">
    <property type="term" value="F:transmembrane transporter activity"/>
    <property type="evidence" value="ECO:0007669"/>
    <property type="project" value="InterPro"/>
</dbReference>
<dbReference type="PANTHER" id="PTHR48020">
    <property type="entry name" value="PROTON MYO-INOSITOL COTRANSPORTER"/>
    <property type="match status" value="1"/>
</dbReference>
<gene>
    <name evidence="10" type="ORF">EX30DRAFT_340249</name>
</gene>
<feature type="transmembrane region" description="Helical" evidence="8">
    <location>
        <begin position="541"/>
        <end position="563"/>
    </location>
</feature>
<dbReference type="InterPro" id="IPR003663">
    <property type="entry name" value="Sugar/inositol_transpt"/>
</dbReference>
<dbReference type="OrthoDB" id="5290825at2759"/>
<dbReference type="Proteomes" id="UP000298138">
    <property type="component" value="Unassembled WGS sequence"/>
</dbReference>